<evidence type="ECO:0000256" key="2">
    <source>
        <dbReference type="ARBA" id="ARBA00022649"/>
    </source>
</evidence>
<dbReference type="InterPro" id="IPR029060">
    <property type="entry name" value="PIN-like_dom_sf"/>
</dbReference>
<dbReference type="Pfam" id="PF01850">
    <property type="entry name" value="PIN"/>
    <property type="match status" value="1"/>
</dbReference>
<dbReference type="PANTHER" id="PTHR33653">
    <property type="entry name" value="RIBONUCLEASE VAPC2"/>
    <property type="match status" value="1"/>
</dbReference>
<keyword evidence="2 8" id="KW-1277">Toxin-antitoxin system</keyword>
<comment type="similarity">
    <text evidence="7 8">Belongs to the PINc/VapC protein family.</text>
</comment>
<dbReference type="InterPro" id="IPR002716">
    <property type="entry name" value="PIN_dom"/>
</dbReference>
<dbReference type="PANTHER" id="PTHR33653:SF1">
    <property type="entry name" value="RIBONUCLEASE VAPC2"/>
    <property type="match status" value="1"/>
</dbReference>
<keyword evidence="6 8" id="KW-0460">Magnesium</keyword>
<comment type="caution">
    <text evidence="10">The sequence shown here is derived from an EMBL/GenBank/DDBJ whole genome shotgun (WGS) entry which is preliminary data.</text>
</comment>
<evidence type="ECO:0000313" key="11">
    <source>
        <dbReference type="Proteomes" id="UP001500635"/>
    </source>
</evidence>
<keyword evidence="3 8" id="KW-0540">Nuclease</keyword>
<name>A0ABP8J6R6_9ACTN</name>
<dbReference type="EC" id="3.1.-.-" evidence="8"/>
<gene>
    <name evidence="8" type="primary">vapC</name>
    <name evidence="10" type="ORF">GCM10023147_08540</name>
</gene>
<evidence type="ECO:0000256" key="5">
    <source>
        <dbReference type="ARBA" id="ARBA00022801"/>
    </source>
</evidence>
<evidence type="ECO:0000256" key="1">
    <source>
        <dbReference type="ARBA" id="ARBA00001946"/>
    </source>
</evidence>
<feature type="binding site" evidence="8">
    <location>
        <position position="104"/>
    </location>
    <ligand>
        <name>Mg(2+)</name>
        <dbReference type="ChEBI" id="CHEBI:18420"/>
    </ligand>
</feature>
<feature type="domain" description="PIN" evidence="9">
    <location>
        <begin position="2"/>
        <end position="124"/>
    </location>
</feature>
<protein>
    <recommendedName>
        <fullName evidence="8">Ribonuclease VapC</fullName>
        <shortName evidence="8">RNase VapC</shortName>
        <ecNumber evidence="8">3.1.-.-</ecNumber>
    </recommendedName>
    <alternativeName>
        <fullName evidence="8">Toxin VapC</fullName>
    </alternativeName>
</protein>
<dbReference type="CDD" id="cd18731">
    <property type="entry name" value="PIN_NgFitB-like"/>
    <property type="match status" value="1"/>
</dbReference>
<dbReference type="EMBL" id="BAABFR010000008">
    <property type="protein sequence ID" value="GAA4385986.1"/>
    <property type="molecule type" value="Genomic_DNA"/>
</dbReference>
<evidence type="ECO:0000256" key="7">
    <source>
        <dbReference type="ARBA" id="ARBA00038093"/>
    </source>
</evidence>
<proteinExistence type="inferred from homology"/>
<evidence type="ECO:0000313" key="10">
    <source>
        <dbReference type="EMBL" id="GAA4385986.1"/>
    </source>
</evidence>
<keyword evidence="5 8" id="KW-0378">Hydrolase</keyword>
<reference evidence="11" key="1">
    <citation type="journal article" date="2019" name="Int. J. Syst. Evol. Microbiol.">
        <title>The Global Catalogue of Microorganisms (GCM) 10K type strain sequencing project: providing services to taxonomists for standard genome sequencing and annotation.</title>
        <authorList>
            <consortium name="The Broad Institute Genomics Platform"/>
            <consortium name="The Broad Institute Genome Sequencing Center for Infectious Disease"/>
            <person name="Wu L."/>
            <person name="Ma J."/>
        </authorList>
    </citation>
    <scope>NUCLEOTIDE SEQUENCE [LARGE SCALE GENOMIC DNA]</scope>
    <source>
        <strain evidence="11">JCM 17688</strain>
    </source>
</reference>
<evidence type="ECO:0000259" key="9">
    <source>
        <dbReference type="Pfam" id="PF01850"/>
    </source>
</evidence>
<dbReference type="SUPFAM" id="SSF88723">
    <property type="entry name" value="PIN domain-like"/>
    <property type="match status" value="1"/>
</dbReference>
<accession>A0ABP8J6R6</accession>
<evidence type="ECO:0000256" key="8">
    <source>
        <dbReference type="HAMAP-Rule" id="MF_00265"/>
    </source>
</evidence>
<evidence type="ECO:0000256" key="4">
    <source>
        <dbReference type="ARBA" id="ARBA00022723"/>
    </source>
</evidence>
<keyword evidence="11" id="KW-1185">Reference proteome</keyword>
<keyword evidence="4 8" id="KW-0479">Metal-binding</keyword>
<comment type="cofactor">
    <cofactor evidence="1 8">
        <name>Mg(2+)</name>
        <dbReference type="ChEBI" id="CHEBI:18420"/>
    </cofactor>
</comment>
<dbReference type="RefSeq" id="WP_344991337.1">
    <property type="nucleotide sequence ID" value="NZ_BAABFR010000008.1"/>
</dbReference>
<dbReference type="InterPro" id="IPR022907">
    <property type="entry name" value="VapC_family"/>
</dbReference>
<organism evidence="10 11">
    <name type="scientific">Tsukamurella soli</name>
    <dbReference type="NCBI Taxonomy" id="644556"/>
    <lineage>
        <taxon>Bacteria</taxon>
        <taxon>Bacillati</taxon>
        <taxon>Actinomycetota</taxon>
        <taxon>Actinomycetes</taxon>
        <taxon>Mycobacteriales</taxon>
        <taxon>Tsukamurellaceae</taxon>
        <taxon>Tsukamurella</taxon>
    </lineage>
</organism>
<evidence type="ECO:0000256" key="3">
    <source>
        <dbReference type="ARBA" id="ARBA00022722"/>
    </source>
</evidence>
<evidence type="ECO:0000256" key="6">
    <source>
        <dbReference type="ARBA" id="ARBA00022842"/>
    </source>
</evidence>
<dbReference type="HAMAP" id="MF_00265">
    <property type="entry name" value="VapC_Nob1"/>
    <property type="match status" value="1"/>
</dbReference>
<feature type="binding site" evidence="8">
    <location>
        <position position="5"/>
    </location>
    <ligand>
        <name>Mg(2+)</name>
        <dbReference type="ChEBI" id="CHEBI:18420"/>
    </ligand>
</feature>
<dbReference type="Gene3D" id="3.40.50.1010">
    <property type="entry name" value="5'-nuclease"/>
    <property type="match status" value="1"/>
</dbReference>
<sequence length="139" mass="14953">MIILDTNVVSEPLRGAPDGRVVDWLDAQSIDTLYLTTITVGELRYGVAAMPPGRRRDGLRHALDEVVETQFAERVIPYGIDATTHYARLMSDARARGRAIGTADGMIAAIAASMGFTVASRDIAPFEAAGVPVVDPWGR</sequence>
<comment type="function">
    <text evidence="8">Toxic component of a toxin-antitoxin (TA) system. An RNase.</text>
</comment>
<dbReference type="Proteomes" id="UP001500635">
    <property type="component" value="Unassembled WGS sequence"/>
</dbReference>
<keyword evidence="8" id="KW-0800">Toxin</keyword>
<dbReference type="InterPro" id="IPR050556">
    <property type="entry name" value="Type_II_TA_system_RNase"/>
</dbReference>